<keyword evidence="1" id="KW-0575">Peroxidase</keyword>
<accession>A0A7S3C2U5</accession>
<dbReference type="GO" id="GO:0042744">
    <property type="term" value="P:hydrogen peroxide catabolic process"/>
    <property type="evidence" value="ECO:0007669"/>
    <property type="project" value="TreeGrafter"/>
</dbReference>
<dbReference type="PANTHER" id="PTHR31356:SF36">
    <property type="entry name" value="L-ASCORBATE PEROXIDASE 3"/>
    <property type="match status" value="1"/>
</dbReference>
<dbReference type="InterPro" id="IPR010255">
    <property type="entry name" value="Haem_peroxidase_sf"/>
</dbReference>
<feature type="signal peptide" evidence="8">
    <location>
        <begin position="1"/>
        <end position="23"/>
    </location>
</feature>
<keyword evidence="4" id="KW-0560">Oxidoreductase</keyword>
<dbReference type="InterPro" id="IPR002016">
    <property type="entry name" value="Haem_peroxidase"/>
</dbReference>
<feature type="chain" id="PRO_5030928835" description="Plant heme peroxidase family profile domain-containing protein" evidence="8">
    <location>
        <begin position="24"/>
        <end position="530"/>
    </location>
</feature>
<evidence type="ECO:0000256" key="3">
    <source>
        <dbReference type="ARBA" id="ARBA00022723"/>
    </source>
</evidence>
<name>A0A7S3C2U5_9VIRI</name>
<keyword evidence="2" id="KW-0349">Heme</keyword>
<evidence type="ECO:0000256" key="8">
    <source>
        <dbReference type="SAM" id="SignalP"/>
    </source>
</evidence>
<evidence type="ECO:0000256" key="4">
    <source>
        <dbReference type="ARBA" id="ARBA00023002"/>
    </source>
</evidence>
<dbReference type="AlphaFoldDB" id="A0A7S3C2U5"/>
<dbReference type="GO" id="GO:0034599">
    <property type="term" value="P:cellular response to oxidative stress"/>
    <property type="evidence" value="ECO:0007669"/>
    <property type="project" value="InterPro"/>
</dbReference>
<evidence type="ECO:0000256" key="7">
    <source>
        <dbReference type="SAM" id="MobiDB-lite"/>
    </source>
</evidence>
<evidence type="ECO:0000256" key="6">
    <source>
        <dbReference type="RuleBase" id="RU004241"/>
    </source>
</evidence>
<dbReference type="GO" id="GO:0004601">
    <property type="term" value="F:peroxidase activity"/>
    <property type="evidence" value="ECO:0007669"/>
    <property type="project" value="UniProtKB-KW"/>
</dbReference>
<dbReference type="Pfam" id="PF00141">
    <property type="entry name" value="peroxidase"/>
    <property type="match status" value="1"/>
</dbReference>
<sequence length="530" mass="55856">MGHGVALALVIFALRAASSLVSARCPYAASGGIGALGAAPARFSGRRLQQDPNSPVVMAPPVCELLNEGELPSNDPGRLCDVFQAIYLTLSEMWAGATNGEKAGIMGQSVRISFHDPAEFDRASNDNRGPDGCLCTSPGCGSEGLIEADSLIFTDQEPLWQLWCDVVGRADFWNMYARAAMEISEAESAYRLGYTRVLPELLETRYGRKDATGFDCDVSRRLPDAMCADSKLNFVDALGLTAADGVALIGGGHTVGNTNPSVSGFGPVVPTESDPNPPQSTGQWVEGNWLFNNEFFSGSLLQGNWHMDGVSDNPEPGATQQWVEIITIDGSPETRGVAVPNCESGQGPCGSLKGFNLLNADLALAFDVYNQQTNGGDGTTTPVFIWQNRTDNPTNIFPQPTCEATTGPENSSPGAQDTPVICGGEENTCSRNMQFKEQIDSYANATDASNMRFLNDFASAWNRVVVVGYGGGLGLDGKLDTRLGAVLPILDVSQCRAPLPDFEAIIGTPGGGAPAPAPAPAPEPAAATQP</sequence>
<dbReference type="PANTHER" id="PTHR31356">
    <property type="entry name" value="THYLAKOID LUMENAL 29 KDA PROTEIN, CHLOROPLASTIC-RELATED"/>
    <property type="match status" value="1"/>
</dbReference>
<evidence type="ECO:0000256" key="2">
    <source>
        <dbReference type="ARBA" id="ARBA00022617"/>
    </source>
</evidence>
<evidence type="ECO:0000259" key="9">
    <source>
        <dbReference type="Pfam" id="PF00141"/>
    </source>
</evidence>
<dbReference type="GO" id="GO:0046872">
    <property type="term" value="F:metal ion binding"/>
    <property type="evidence" value="ECO:0007669"/>
    <property type="project" value="UniProtKB-KW"/>
</dbReference>
<evidence type="ECO:0000256" key="5">
    <source>
        <dbReference type="ARBA" id="ARBA00023004"/>
    </source>
</evidence>
<comment type="similarity">
    <text evidence="6">Belongs to the peroxidase family.</text>
</comment>
<keyword evidence="5" id="KW-0408">Iron</keyword>
<evidence type="ECO:0000313" key="10">
    <source>
        <dbReference type="EMBL" id="CAE0152621.1"/>
    </source>
</evidence>
<keyword evidence="3" id="KW-0479">Metal-binding</keyword>
<dbReference type="GO" id="GO:0020037">
    <property type="term" value="F:heme binding"/>
    <property type="evidence" value="ECO:0007669"/>
    <property type="project" value="InterPro"/>
</dbReference>
<gene>
    <name evidence="10" type="ORF">PSIN1315_LOCUS13802</name>
</gene>
<protein>
    <recommendedName>
        <fullName evidence="9">Plant heme peroxidase family profile domain-containing protein</fullName>
    </recommendedName>
</protein>
<reference evidence="10" key="1">
    <citation type="submission" date="2021-01" db="EMBL/GenBank/DDBJ databases">
        <authorList>
            <person name="Corre E."/>
            <person name="Pelletier E."/>
            <person name="Niang G."/>
            <person name="Scheremetjew M."/>
            <person name="Finn R."/>
            <person name="Kale V."/>
            <person name="Holt S."/>
            <person name="Cochrane G."/>
            <person name="Meng A."/>
            <person name="Brown T."/>
            <person name="Cohen L."/>
        </authorList>
    </citation>
    <scope>NUCLEOTIDE SEQUENCE</scope>
    <source>
        <strain evidence="10">RCC927</strain>
    </source>
</reference>
<dbReference type="SUPFAM" id="SSF48113">
    <property type="entry name" value="Heme-dependent peroxidases"/>
    <property type="match status" value="1"/>
</dbReference>
<proteinExistence type="inferred from homology"/>
<organism evidence="10">
    <name type="scientific">Prasinoderma singulare</name>
    <dbReference type="NCBI Taxonomy" id="676789"/>
    <lineage>
        <taxon>Eukaryota</taxon>
        <taxon>Viridiplantae</taxon>
        <taxon>Prasinodermophyta</taxon>
        <taxon>Prasinodermophyceae</taxon>
        <taxon>Prasinodermales</taxon>
        <taxon>Prasinodermaceae</taxon>
        <taxon>Prasinoderma</taxon>
    </lineage>
</organism>
<dbReference type="EMBL" id="HBHY01021589">
    <property type="protein sequence ID" value="CAE0152621.1"/>
    <property type="molecule type" value="Transcribed_RNA"/>
</dbReference>
<feature type="region of interest" description="Disordered" evidence="7">
    <location>
        <begin position="508"/>
        <end position="530"/>
    </location>
</feature>
<keyword evidence="8" id="KW-0732">Signal</keyword>
<feature type="domain" description="Plant heme peroxidase family profile" evidence="9">
    <location>
        <begin position="164"/>
        <end position="260"/>
    </location>
</feature>
<dbReference type="InterPro" id="IPR044831">
    <property type="entry name" value="Ccp1-like"/>
</dbReference>
<dbReference type="Gene3D" id="1.10.420.10">
    <property type="entry name" value="Peroxidase, domain 2"/>
    <property type="match status" value="1"/>
</dbReference>
<evidence type="ECO:0000256" key="1">
    <source>
        <dbReference type="ARBA" id="ARBA00022559"/>
    </source>
</evidence>
<dbReference type="GO" id="GO:0000302">
    <property type="term" value="P:response to reactive oxygen species"/>
    <property type="evidence" value="ECO:0007669"/>
    <property type="project" value="TreeGrafter"/>
</dbReference>